<sequence length="57" mass="6748">MRLPRKMSRPLIIGMSSWDSVIRTLSLVTGRFVPGKFRLECFYPTLATYFLIKHMWV</sequence>
<dbReference type="AlphaFoldDB" id="A0A2P2P949"/>
<name>A0A2P2P949_RHIMU</name>
<accession>A0A2P2P949</accession>
<evidence type="ECO:0000313" key="1">
    <source>
        <dbReference type="EMBL" id="MBX51290.1"/>
    </source>
</evidence>
<protein>
    <submittedName>
        <fullName evidence="1">Uncharacterized protein</fullName>
    </submittedName>
</protein>
<organism evidence="1">
    <name type="scientific">Rhizophora mucronata</name>
    <name type="common">Asiatic mangrove</name>
    <dbReference type="NCBI Taxonomy" id="61149"/>
    <lineage>
        <taxon>Eukaryota</taxon>
        <taxon>Viridiplantae</taxon>
        <taxon>Streptophyta</taxon>
        <taxon>Embryophyta</taxon>
        <taxon>Tracheophyta</taxon>
        <taxon>Spermatophyta</taxon>
        <taxon>Magnoliopsida</taxon>
        <taxon>eudicotyledons</taxon>
        <taxon>Gunneridae</taxon>
        <taxon>Pentapetalae</taxon>
        <taxon>rosids</taxon>
        <taxon>fabids</taxon>
        <taxon>Malpighiales</taxon>
        <taxon>Rhizophoraceae</taxon>
        <taxon>Rhizophora</taxon>
    </lineage>
</organism>
<proteinExistence type="predicted"/>
<reference evidence="1" key="1">
    <citation type="submission" date="2018-02" db="EMBL/GenBank/DDBJ databases">
        <title>Rhizophora mucronata_Transcriptome.</title>
        <authorList>
            <person name="Meera S.P."/>
            <person name="Sreeshan A."/>
            <person name="Augustine A."/>
        </authorList>
    </citation>
    <scope>NUCLEOTIDE SEQUENCE</scope>
    <source>
        <tissue evidence="1">Leaf</tissue>
    </source>
</reference>
<dbReference type="EMBL" id="GGEC01070806">
    <property type="protein sequence ID" value="MBX51290.1"/>
    <property type="molecule type" value="Transcribed_RNA"/>
</dbReference>